<gene>
    <name evidence="2" type="ORF">HMPREF9088_1878</name>
</gene>
<dbReference type="AlphaFoldDB" id="E6LHN8"/>
<dbReference type="Proteomes" id="UP000010296">
    <property type="component" value="Unassembled WGS sequence"/>
</dbReference>
<dbReference type="EMBL" id="AEPV01000071">
    <property type="protein sequence ID" value="EFU73293.1"/>
    <property type="molecule type" value="Genomic_DNA"/>
</dbReference>
<keyword evidence="3" id="KW-1185">Reference proteome</keyword>
<dbReference type="OrthoDB" id="652307at2"/>
<dbReference type="SUPFAM" id="SSF54518">
    <property type="entry name" value="Tubby C-terminal domain-like"/>
    <property type="match status" value="1"/>
</dbReference>
<dbReference type="InterPro" id="IPR007612">
    <property type="entry name" value="LOR"/>
</dbReference>
<evidence type="ECO:0008006" key="4">
    <source>
        <dbReference type="Google" id="ProtNLM"/>
    </source>
</evidence>
<evidence type="ECO:0000313" key="2">
    <source>
        <dbReference type="EMBL" id="EFU73293.1"/>
    </source>
</evidence>
<dbReference type="InterPro" id="IPR038595">
    <property type="entry name" value="LOR_sf"/>
</dbReference>
<accession>E6LHN8</accession>
<name>E6LHN8_ENTI1</name>
<dbReference type="STRING" id="888064.HMPREF9088_1878"/>
<dbReference type="Gene3D" id="2.40.160.200">
    <property type="entry name" value="LURP1-related"/>
    <property type="match status" value="1"/>
</dbReference>
<protein>
    <recommendedName>
        <fullName evidence="4">LURP-one-related family protein</fullName>
    </recommendedName>
</protein>
<dbReference type="eggNOG" id="COG4894">
    <property type="taxonomic scope" value="Bacteria"/>
</dbReference>
<comment type="similarity">
    <text evidence="1">Belongs to the LOR family.</text>
</comment>
<organism evidence="2 3">
    <name type="scientific">Enterococcus italicus (strain DSM 15952 / CCUG 50447 / LMG 22039 / TP 1.5)</name>
    <dbReference type="NCBI Taxonomy" id="888064"/>
    <lineage>
        <taxon>Bacteria</taxon>
        <taxon>Bacillati</taxon>
        <taxon>Bacillota</taxon>
        <taxon>Bacilli</taxon>
        <taxon>Lactobacillales</taxon>
        <taxon>Enterococcaceae</taxon>
        <taxon>Enterococcus</taxon>
    </lineage>
</organism>
<evidence type="ECO:0000256" key="1">
    <source>
        <dbReference type="ARBA" id="ARBA00005437"/>
    </source>
</evidence>
<proteinExistence type="inferred from homology"/>
<dbReference type="HOGENOM" id="CLU_108507_2_0_9"/>
<dbReference type="InterPro" id="IPR025659">
    <property type="entry name" value="Tubby-like_C"/>
</dbReference>
<sequence length="162" mass="18631">MSTLYMKQKVFSVGEKFTVTDEQGDVRYKVKGSVLKIPKEFRLQSVDGKLVAKMKKKIVAFFPTFYVDMANGETIVIKKQFSFLRPKYSISIGDLQVNGDWWDMSFTVTNGKKQVAKINKKWISWGDSYAIQIRDTRYEDTIVALVVAIDYVKASEKQDSDE</sequence>
<dbReference type="RefSeq" id="WP_007208891.1">
    <property type="nucleotide sequence ID" value="NZ_GL622241.1"/>
</dbReference>
<reference evidence="2 3" key="1">
    <citation type="submission" date="2010-12" db="EMBL/GenBank/DDBJ databases">
        <authorList>
            <person name="Muzny D."/>
            <person name="Qin X."/>
            <person name="Deng J."/>
            <person name="Jiang H."/>
            <person name="Liu Y."/>
            <person name="Qu J."/>
            <person name="Song X.-Z."/>
            <person name="Zhang L."/>
            <person name="Thornton R."/>
            <person name="Coyle M."/>
            <person name="Francisco L."/>
            <person name="Jackson L."/>
            <person name="Javaid M."/>
            <person name="Korchina V."/>
            <person name="Kovar C."/>
            <person name="Mata R."/>
            <person name="Mathew T."/>
            <person name="Ngo R."/>
            <person name="Nguyen L."/>
            <person name="Nguyen N."/>
            <person name="Okwuonu G."/>
            <person name="Ongeri F."/>
            <person name="Pham C."/>
            <person name="Simmons D."/>
            <person name="Wilczek-Boney K."/>
            <person name="Hale W."/>
            <person name="Jakkamsetti A."/>
            <person name="Pham P."/>
            <person name="Ruth R."/>
            <person name="San Lucas F."/>
            <person name="Warren J."/>
            <person name="Zhang J."/>
            <person name="Zhao Z."/>
            <person name="Zhou C."/>
            <person name="Zhu D."/>
            <person name="Lee S."/>
            <person name="Bess C."/>
            <person name="Blankenburg K."/>
            <person name="Forbes L."/>
            <person name="Fu Q."/>
            <person name="Gubbala S."/>
            <person name="Hirani K."/>
            <person name="Jayaseelan J.C."/>
            <person name="Lara F."/>
            <person name="Munidasa M."/>
            <person name="Palculict T."/>
            <person name="Patil S."/>
            <person name="Pu L.-L."/>
            <person name="Saada N."/>
            <person name="Tang L."/>
            <person name="Weissenberger G."/>
            <person name="Zhu Y."/>
            <person name="Hemphill L."/>
            <person name="Shang Y."/>
            <person name="Youmans B."/>
            <person name="Ayvaz T."/>
            <person name="Ross M."/>
            <person name="Santibanez J."/>
            <person name="Aqrawi P."/>
            <person name="Gross S."/>
            <person name="Joshi V."/>
            <person name="Fowler G."/>
            <person name="Nazareth L."/>
            <person name="Reid J."/>
            <person name="Worley K."/>
            <person name="Petrosino J."/>
            <person name="Highlander S."/>
            <person name="Gibbs R."/>
        </authorList>
    </citation>
    <scope>NUCLEOTIDE SEQUENCE [LARGE SCALE GENOMIC DNA]</scope>
    <source>
        <strain evidence="3">DSM 15952 / CCUG 50447 / LMG 22039 / TP 1.5</strain>
    </source>
</reference>
<dbReference type="Pfam" id="PF04525">
    <property type="entry name" value="LOR"/>
    <property type="match status" value="1"/>
</dbReference>
<evidence type="ECO:0000313" key="3">
    <source>
        <dbReference type="Proteomes" id="UP000010296"/>
    </source>
</evidence>
<comment type="caution">
    <text evidence="2">The sequence shown here is derived from an EMBL/GenBank/DDBJ whole genome shotgun (WGS) entry which is preliminary data.</text>
</comment>